<reference evidence="7 8" key="1">
    <citation type="submission" date="2015-06" db="EMBL/GenBank/DDBJ databases">
        <title>Draft genome of the ant-associated black yeast Phialophora attae CBS 131958.</title>
        <authorList>
            <person name="Moreno L.F."/>
            <person name="Stielow B.J."/>
            <person name="de Hoog S."/>
            <person name="Vicente V.A."/>
            <person name="Weiss V.A."/>
            <person name="de Vries M."/>
            <person name="Cruz L.M."/>
            <person name="Souza E.M."/>
        </authorList>
    </citation>
    <scope>NUCLEOTIDE SEQUENCE [LARGE SCALE GENOMIC DNA]</scope>
    <source>
        <strain evidence="7 8">CBS 131958</strain>
    </source>
</reference>
<accession>A0A0N0NS64</accession>
<evidence type="ECO:0000256" key="3">
    <source>
        <dbReference type="ARBA" id="ARBA00012922"/>
    </source>
</evidence>
<keyword evidence="4" id="KW-0378">Hydrolase</keyword>
<dbReference type="PIRSF" id="PIRSF001221">
    <property type="entry name" value="Amidase_fungi"/>
    <property type="match status" value="1"/>
</dbReference>
<evidence type="ECO:0000313" key="8">
    <source>
        <dbReference type="Proteomes" id="UP000038010"/>
    </source>
</evidence>
<dbReference type="SUPFAM" id="SSF75304">
    <property type="entry name" value="Amidase signature (AS) enzymes"/>
    <property type="match status" value="1"/>
</dbReference>
<dbReference type="STRING" id="1664694.A0A0N0NS64"/>
<dbReference type="PROSITE" id="PS00571">
    <property type="entry name" value="AMIDASES"/>
    <property type="match status" value="1"/>
</dbReference>
<evidence type="ECO:0000256" key="5">
    <source>
        <dbReference type="PIRSR" id="PIRSR001221-1"/>
    </source>
</evidence>
<keyword evidence="8" id="KW-1185">Reference proteome</keyword>
<comment type="catalytic activity">
    <reaction evidence="1">
        <text>a monocarboxylic acid amide + H2O = a monocarboxylate + NH4(+)</text>
        <dbReference type="Rhea" id="RHEA:12020"/>
        <dbReference type="ChEBI" id="CHEBI:15377"/>
        <dbReference type="ChEBI" id="CHEBI:28938"/>
        <dbReference type="ChEBI" id="CHEBI:35757"/>
        <dbReference type="ChEBI" id="CHEBI:83628"/>
        <dbReference type="EC" id="3.5.1.4"/>
    </reaction>
</comment>
<dbReference type="AlphaFoldDB" id="A0A0N0NS64"/>
<dbReference type="PANTHER" id="PTHR46072:SF4">
    <property type="entry name" value="AMIDASE C550.07-RELATED"/>
    <property type="match status" value="1"/>
</dbReference>
<feature type="active site" description="Charge relay system" evidence="5">
    <location>
        <position position="132"/>
    </location>
</feature>
<dbReference type="Pfam" id="PF01425">
    <property type="entry name" value="Amidase"/>
    <property type="match status" value="1"/>
</dbReference>
<dbReference type="EC" id="3.5.1.4" evidence="3"/>
<dbReference type="VEuPathDB" id="FungiDB:AB675_813"/>
<proteinExistence type="inferred from homology"/>
<dbReference type="PANTHER" id="PTHR46072">
    <property type="entry name" value="AMIDASE-RELATED-RELATED"/>
    <property type="match status" value="1"/>
</dbReference>
<dbReference type="EMBL" id="LFJN01000001">
    <property type="protein sequence ID" value="KPI45639.1"/>
    <property type="molecule type" value="Genomic_DNA"/>
</dbReference>
<feature type="active site" description="Charge relay system" evidence="5">
    <location>
        <position position="207"/>
    </location>
</feature>
<sequence length="539" mass="60166">MPPRPWQKVVRETDARRASSIPAEWRLQTPPQDGKANVMHVPYTCGIMTPPELALTEQDATSLLEKLAAGTVTSYEVTLAFCKRAAIAQQVVNCLTEMFFEEALERARELDEILASTGKVVGPYHGLPFSIKDQINIKGKRSTSGFVSRADAIAEEDAATVRILRQSGAVFYCKTTTCQTMMHLEGHSNLHGRTLNPFNRRLTCGGSSGGEGALVGFLGSPIGLGADGGGSIRSPAANQGVYGMKTTSGRVPTANGTRPMYGCESFPVVVGPLCRSARDFEYFQTVMSDNEPWRIQPAMLPIPWRHAPTPAALTIGVFHDDGVCRPHPPITWAIRSLRDRLKQSPSIKVVEWSPYRHDKGYDIIRRLFFEEGGATMRKIIDESGEPSLPLTDWVLKKPHADRRTIEESWALNVEREEYRKEYLEHWNAHSEVDVLLCPVGPSVAPKHDTARYWGYTAVFNCLDWPAVSFPTGHFVSADEEYGEEDYKPRDNEFDAYNWSTWSQNDFEGAPISLQLVGRKWECEKTMAALRKIEDVLKSS</sequence>
<feature type="active site" description="Acyl-ester intermediate" evidence="5">
    <location>
        <position position="231"/>
    </location>
</feature>
<protein>
    <recommendedName>
        <fullName evidence="3">amidase</fullName>
        <ecNumber evidence="3">3.5.1.4</ecNumber>
    </recommendedName>
</protein>
<feature type="domain" description="Amidase" evidence="6">
    <location>
        <begin position="76"/>
        <end position="521"/>
    </location>
</feature>
<dbReference type="InterPro" id="IPR023631">
    <property type="entry name" value="Amidase_dom"/>
</dbReference>
<dbReference type="InterPro" id="IPR036928">
    <property type="entry name" value="AS_sf"/>
</dbReference>
<comment type="similarity">
    <text evidence="2">Belongs to the amidase family.</text>
</comment>
<dbReference type="GO" id="GO:0004040">
    <property type="term" value="F:amidase activity"/>
    <property type="evidence" value="ECO:0007669"/>
    <property type="project" value="UniProtKB-EC"/>
</dbReference>
<evidence type="ECO:0000256" key="4">
    <source>
        <dbReference type="ARBA" id="ARBA00022801"/>
    </source>
</evidence>
<dbReference type="Proteomes" id="UP000038010">
    <property type="component" value="Unassembled WGS sequence"/>
</dbReference>
<evidence type="ECO:0000259" key="6">
    <source>
        <dbReference type="Pfam" id="PF01425"/>
    </source>
</evidence>
<gene>
    <name evidence="7" type="ORF">AB675_813</name>
</gene>
<dbReference type="Gene3D" id="3.90.1300.10">
    <property type="entry name" value="Amidase signature (AS) domain"/>
    <property type="match status" value="1"/>
</dbReference>
<name>A0A0N0NS64_9EURO</name>
<organism evidence="7 8">
    <name type="scientific">Cyphellophora attinorum</name>
    <dbReference type="NCBI Taxonomy" id="1664694"/>
    <lineage>
        <taxon>Eukaryota</taxon>
        <taxon>Fungi</taxon>
        <taxon>Dikarya</taxon>
        <taxon>Ascomycota</taxon>
        <taxon>Pezizomycotina</taxon>
        <taxon>Eurotiomycetes</taxon>
        <taxon>Chaetothyriomycetidae</taxon>
        <taxon>Chaetothyriales</taxon>
        <taxon>Cyphellophoraceae</taxon>
        <taxon>Cyphellophora</taxon>
    </lineage>
</organism>
<dbReference type="InterPro" id="IPR020556">
    <property type="entry name" value="Amidase_CS"/>
</dbReference>
<evidence type="ECO:0000256" key="1">
    <source>
        <dbReference type="ARBA" id="ARBA00001311"/>
    </source>
</evidence>
<dbReference type="RefSeq" id="XP_018005602.1">
    <property type="nucleotide sequence ID" value="XM_018148563.1"/>
</dbReference>
<evidence type="ECO:0000313" key="7">
    <source>
        <dbReference type="EMBL" id="KPI45639.1"/>
    </source>
</evidence>
<comment type="caution">
    <text evidence="7">The sequence shown here is derived from an EMBL/GenBank/DDBJ whole genome shotgun (WGS) entry which is preliminary data.</text>
</comment>
<evidence type="ECO:0000256" key="2">
    <source>
        <dbReference type="ARBA" id="ARBA00009199"/>
    </source>
</evidence>
<dbReference type="OrthoDB" id="6428749at2759"/>
<dbReference type="GeneID" id="28740431"/>